<dbReference type="EMBL" id="BMAW01105812">
    <property type="protein sequence ID" value="GFT21104.1"/>
    <property type="molecule type" value="Genomic_DNA"/>
</dbReference>
<proteinExistence type="predicted"/>
<sequence>MSFTKTSYHEANHPQQFRQLTKSSTTSDSKTPETFVYSPPGKPLNPPLLKIGHLFVSVKCRAVMREQMKKDPAHPSGHNLSLP</sequence>
<evidence type="ECO:0000256" key="1">
    <source>
        <dbReference type="SAM" id="MobiDB-lite"/>
    </source>
</evidence>
<evidence type="ECO:0000313" key="2">
    <source>
        <dbReference type="EMBL" id="GFT21104.1"/>
    </source>
</evidence>
<gene>
    <name evidence="2" type="ORF">NPIL_680571</name>
</gene>
<accession>A0A8X6NLA3</accession>
<reference evidence="2" key="1">
    <citation type="submission" date="2020-08" db="EMBL/GenBank/DDBJ databases">
        <title>Multicomponent nature underlies the extraordinary mechanical properties of spider dragline silk.</title>
        <authorList>
            <person name="Kono N."/>
            <person name="Nakamura H."/>
            <person name="Mori M."/>
            <person name="Yoshida Y."/>
            <person name="Ohtoshi R."/>
            <person name="Malay A.D."/>
            <person name="Moran D.A.P."/>
            <person name="Tomita M."/>
            <person name="Numata K."/>
            <person name="Arakawa K."/>
        </authorList>
    </citation>
    <scope>NUCLEOTIDE SEQUENCE</scope>
</reference>
<feature type="region of interest" description="Disordered" evidence="1">
    <location>
        <begin position="1"/>
        <end position="44"/>
    </location>
</feature>
<protein>
    <submittedName>
        <fullName evidence="2">Uncharacterized protein</fullName>
    </submittedName>
</protein>
<keyword evidence="3" id="KW-1185">Reference proteome</keyword>
<evidence type="ECO:0000313" key="3">
    <source>
        <dbReference type="Proteomes" id="UP000887013"/>
    </source>
</evidence>
<organism evidence="2 3">
    <name type="scientific">Nephila pilipes</name>
    <name type="common">Giant wood spider</name>
    <name type="synonym">Nephila maculata</name>
    <dbReference type="NCBI Taxonomy" id="299642"/>
    <lineage>
        <taxon>Eukaryota</taxon>
        <taxon>Metazoa</taxon>
        <taxon>Ecdysozoa</taxon>
        <taxon>Arthropoda</taxon>
        <taxon>Chelicerata</taxon>
        <taxon>Arachnida</taxon>
        <taxon>Araneae</taxon>
        <taxon>Araneomorphae</taxon>
        <taxon>Entelegynae</taxon>
        <taxon>Araneoidea</taxon>
        <taxon>Nephilidae</taxon>
        <taxon>Nephila</taxon>
    </lineage>
</organism>
<dbReference type="Proteomes" id="UP000887013">
    <property type="component" value="Unassembled WGS sequence"/>
</dbReference>
<dbReference type="AlphaFoldDB" id="A0A8X6NLA3"/>
<comment type="caution">
    <text evidence="2">The sequence shown here is derived from an EMBL/GenBank/DDBJ whole genome shotgun (WGS) entry which is preliminary data.</text>
</comment>
<name>A0A8X6NLA3_NEPPI</name>